<feature type="binding site" evidence="6">
    <location>
        <position position="55"/>
    </location>
    <ligand>
        <name>ATP</name>
        <dbReference type="ChEBI" id="CHEBI:30616"/>
    </ligand>
</feature>
<gene>
    <name evidence="8" type="ORF">BUALT_Bualt04G0023200</name>
</gene>
<evidence type="ECO:0000256" key="6">
    <source>
        <dbReference type="PROSITE-ProRule" id="PRU10141"/>
    </source>
</evidence>
<dbReference type="PANTHER" id="PTHR24056">
    <property type="entry name" value="CELL DIVISION PROTEIN KINASE"/>
    <property type="match status" value="1"/>
</dbReference>
<sequence length="79" mass="9048">MAAAMANRQLNVEESPLLGSRNVDCFEKLEQIGEGTYGQVYMAREKETGEIVALKKIRMDKEKERYLSFVFFYLSSSCV</sequence>
<comment type="caution">
    <text evidence="8">The sequence shown here is derived from an EMBL/GenBank/DDBJ whole genome shotgun (WGS) entry which is preliminary data.</text>
</comment>
<evidence type="ECO:0000256" key="2">
    <source>
        <dbReference type="ARBA" id="ARBA00022679"/>
    </source>
</evidence>
<dbReference type="InterPro" id="IPR011009">
    <property type="entry name" value="Kinase-like_dom_sf"/>
</dbReference>
<proteinExistence type="predicted"/>
<evidence type="ECO:0000313" key="9">
    <source>
        <dbReference type="Proteomes" id="UP000826271"/>
    </source>
</evidence>
<evidence type="ECO:0000259" key="7">
    <source>
        <dbReference type="PROSITE" id="PS50011"/>
    </source>
</evidence>
<evidence type="ECO:0000256" key="4">
    <source>
        <dbReference type="ARBA" id="ARBA00022777"/>
    </source>
</evidence>
<keyword evidence="9" id="KW-1185">Reference proteome</keyword>
<keyword evidence="4" id="KW-0418">Kinase</keyword>
<dbReference type="GO" id="GO:0032968">
    <property type="term" value="P:positive regulation of transcription elongation by RNA polymerase II"/>
    <property type="evidence" value="ECO:0007669"/>
    <property type="project" value="TreeGrafter"/>
</dbReference>
<organism evidence="8 9">
    <name type="scientific">Buddleja alternifolia</name>
    <dbReference type="NCBI Taxonomy" id="168488"/>
    <lineage>
        <taxon>Eukaryota</taxon>
        <taxon>Viridiplantae</taxon>
        <taxon>Streptophyta</taxon>
        <taxon>Embryophyta</taxon>
        <taxon>Tracheophyta</taxon>
        <taxon>Spermatophyta</taxon>
        <taxon>Magnoliopsida</taxon>
        <taxon>eudicotyledons</taxon>
        <taxon>Gunneridae</taxon>
        <taxon>Pentapetalae</taxon>
        <taxon>asterids</taxon>
        <taxon>lamiids</taxon>
        <taxon>Lamiales</taxon>
        <taxon>Scrophulariaceae</taxon>
        <taxon>Buddlejeae</taxon>
        <taxon>Buddleja</taxon>
    </lineage>
</organism>
<dbReference type="Pfam" id="PF00069">
    <property type="entry name" value="Pkinase"/>
    <property type="match status" value="1"/>
</dbReference>
<dbReference type="PROSITE" id="PS00107">
    <property type="entry name" value="PROTEIN_KINASE_ATP"/>
    <property type="match status" value="1"/>
</dbReference>
<dbReference type="InterPro" id="IPR000719">
    <property type="entry name" value="Prot_kinase_dom"/>
</dbReference>
<evidence type="ECO:0000256" key="5">
    <source>
        <dbReference type="ARBA" id="ARBA00022840"/>
    </source>
</evidence>
<dbReference type="GO" id="GO:0005524">
    <property type="term" value="F:ATP binding"/>
    <property type="evidence" value="ECO:0007669"/>
    <property type="project" value="UniProtKB-UniRule"/>
</dbReference>
<protein>
    <recommendedName>
        <fullName evidence="7">Protein kinase domain-containing protein</fullName>
    </recommendedName>
</protein>
<dbReference type="AlphaFoldDB" id="A0AAV6XKI5"/>
<accession>A0AAV6XKI5</accession>
<dbReference type="Gene3D" id="3.30.200.20">
    <property type="entry name" value="Phosphorylase Kinase, domain 1"/>
    <property type="match status" value="1"/>
</dbReference>
<keyword evidence="3 6" id="KW-0547">Nucleotide-binding</keyword>
<feature type="domain" description="Protein kinase" evidence="7">
    <location>
        <begin position="26"/>
        <end position="79"/>
    </location>
</feature>
<evidence type="ECO:0000256" key="3">
    <source>
        <dbReference type="ARBA" id="ARBA00022741"/>
    </source>
</evidence>
<name>A0AAV6XKI5_9LAMI</name>
<dbReference type="InterPro" id="IPR050108">
    <property type="entry name" value="CDK"/>
</dbReference>
<dbReference type="GO" id="GO:0005634">
    <property type="term" value="C:nucleus"/>
    <property type="evidence" value="ECO:0007669"/>
    <property type="project" value="TreeGrafter"/>
</dbReference>
<dbReference type="EMBL" id="WHWC01000004">
    <property type="protein sequence ID" value="KAG8383531.1"/>
    <property type="molecule type" value="Genomic_DNA"/>
</dbReference>
<dbReference type="InterPro" id="IPR017441">
    <property type="entry name" value="Protein_kinase_ATP_BS"/>
</dbReference>
<keyword evidence="5 6" id="KW-0067">ATP-binding</keyword>
<reference evidence="8" key="1">
    <citation type="submission" date="2019-10" db="EMBL/GenBank/DDBJ databases">
        <authorList>
            <person name="Zhang R."/>
            <person name="Pan Y."/>
            <person name="Wang J."/>
            <person name="Ma R."/>
            <person name="Yu S."/>
        </authorList>
    </citation>
    <scope>NUCLEOTIDE SEQUENCE</scope>
    <source>
        <strain evidence="8">LA-IB0</strain>
        <tissue evidence="8">Leaf</tissue>
    </source>
</reference>
<dbReference type="GO" id="GO:0008353">
    <property type="term" value="F:RNA polymerase II CTD heptapeptide repeat kinase activity"/>
    <property type="evidence" value="ECO:0007669"/>
    <property type="project" value="TreeGrafter"/>
</dbReference>
<dbReference type="PANTHER" id="PTHR24056:SF546">
    <property type="entry name" value="CYCLIN-DEPENDENT KINASE 12"/>
    <property type="match status" value="1"/>
</dbReference>
<dbReference type="SUPFAM" id="SSF56112">
    <property type="entry name" value="Protein kinase-like (PK-like)"/>
    <property type="match status" value="1"/>
</dbReference>
<dbReference type="Proteomes" id="UP000826271">
    <property type="component" value="Unassembled WGS sequence"/>
</dbReference>
<evidence type="ECO:0000313" key="8">
    <source>
        <dbReference type="EMBL" id="KAG8383531.1"/>
    </source>
</evidence>
<dbReference type="GO" id="GO:0000307">
    <property type="term" value="C:cyclin-dependent protein kinase holoenzyme complex"/>
    <property type="evidence" value="ECO:0007669"/>
    <property type="project" value="TreeGrafter"/>
</dbReference>
<keyword evidence="2" id="KW-0808">Transferase</keyword>
<evidence type="ECO:0000256" key="1">
    <source>
        <dbReference type="ARBA" id="ARBA00022527"/>
    </source>
</evidence>
<dbReference type="PROSITE" id="PS50011">
    <property type="entry name" value="PROTEIN_KINASE_DOM"/>
    <property type="match status" value="1"/>
</dbReference>
<keyword evidence="1" id="KW-0723">Serine/threonine-protein kinase</keyword>